<evidence type="ECO:0000313" key="12">
    <source>
        <dbReference type="Proteomes" id="UP000005459"/>
    </source>
</evidence>
<dbReference type="UniPathway" id="UPA00148"/>
<feature type="domain" description="Cobalamin synthesis G N-terminal" evidence="9">
    <location>
        <begin position="327"/>
        <end position="406"/>
    </location>
</feature>
<evidence type="ECO:0000259" key="8">
    <source>
        <dbReference type="Pfam" id="PF00590"/>
    </source>
</evidence>
<dbReference type="OrthoDB" id="9804789at2"/>
<keyword evidence="5 11" id="KW-0808">Transferase</keyword>
<dbReference type="Pfam" id="PF11760">
    <property type="entry name" value="CbiG_N"/>
    <property type="match status" value="1"/>
</dbReference>
<name>F9UA45_9GAMM</name>
<evidence type="ECO:0000256" key="4">
    <source>
        <dbReference type="ARBA" id="ARBA00022603"/>
    </source>
</evidence>
<dbReference type="GO" id="GO:0032259">
    <property type="term" value="P:methylation"/>
    <property type="evidence" value="ECO:0007669"/>
    <property type="project" value="UniProtKB-KW"/>
</dbReference>
<evidence type="ECO:0000259" key="10">
    <source>
        <dbReference type="Pfam" id="PF11761"/>
    </source>
</evidence>
<dbReference type="InterPro" id="IPR035996">
    <property type="entry name" value="4pyrrol_Methylase_sf"/>
</dbReference>
<comment type="similarity">
    <text evidence="2">Belongs to the precorrin methyltransferase family.</text>
</comment>
<dbReference type="NCBIfam" id="TIGR01467">
    <property type="entry name" value="cobI_cbiL"/>
    <property type="match status" value="1"/>
</dbReference>
<dbReference type="CDD" id="cd11645">
    <property type="entry name" value="Precorrin_2_C20_MT"/>
    <property type="match status" value="1"/>
</dbReference>
<dbReference type="Gene3D" id="3.30.950.10">
    <property type="entry name" value="Methyltransferase, Cobalt-precorrin-4 Transmethylase, Domain 2"/>
    <property type="match status" value="1"/>
</dbReference>
<dbReference type="Gene3D" id="3.40.50.11220">
    <property type="match status" value="1"/>
</dbReference>
<dbReference type="SUPFAM" id="SSF53790">
    <property type="entry name" value="Tetrapyrrole methylase"/>
    <property type="match status" value="1"/>
</dbReference>
<dbReference type="Pfam" id="PF11761">
    <property type="entry name" value="CbiG_mid"/>
    <property type="match status" value="1"/>
</dbReference>
<gene>
    <name evidence="11" type="ORF">ThimaDRAFT_1797</name>
</gene>
<feature type="domain" description="Tetrapyrrole methylase" evidence="8">
    <location>
        <begin position="17"/>
        <end position="226"/>
    </location>
</feature>
<dbReference type="GO" id="GO:0030788">
    <property type="term" value="F:precorrin-2 C20-methyltransferase activity"/>
    <property type="evidence" value="ECO:0007669"/>
    <property type="project" value="InterPro"/>
</dbReference>
<dbReference type="STRING" id="768671.ThimaDRAFT_1797"/>
<evidence type="ECO:0000256" key="7">
    <source>
        <dbReference type="SAM" id="MobiDB-lite"/>
    </source>
</evidence>
<proteinExistence type="inferred from homology"/>
<evidence type="ECO:0000256" key="1">
    <source>
        <dbReference type="ARBA" id="ARBA00004953"/>
    </source>
</evidence>
<dbReference type="InterPro" id="IPR000878">
    <property type="entry name" value="4pyrrol_Mease"/>
</dbReference>
<dbReference type="eggNOG" id="COG2073">
    <property type="taxonomic scope" value="Bacteria"/>
</dbReference>
<dbReference type="InterPro" id="IPR014777">
    <property type="entry name" value="4pyrrole_Mease_sub1"/>
</dbReference>
<dbReference type="PANTHER" id="PTHR43467:SF2">
    <property type="entry name" value="COBALT-PRECORRIN-2 C(20)-METHYLTRANSFERASE"/>
    <property type="match status" value="1"/>
</dbReference>
<evidence type="ECO:0000259" key="9">
    <source>
        <dbReference type="Pfam" id="PF11760"/>
    </source>
</evidence>
<dbReference type="PATRIC" id="fig|768671.3.peg.1911"/>
<comment type="pathway">
    <text evidence="1">Cofactor biosynthesis; adenosylcobalamin biosynthesis.</text>
</comment>
<protein>
    <submittedName>
        <fullName evidence="11">Precorrin-2 C20-methyltransferase</fullName>
    </submittedName>
</protein>
<dbReference type="PANTHER" id="PTHR43467">
    <property type="entry name" value="COBALT-PRECORRIN-2 C(20)-METHYLTRANSFERASE"/>
    <property type="match status" value="1"/>
</dbReference>
<dbReference type="Pfam" id="PF00590">
    <property type="entry name" value="TP_methylase"/>
    <property type="match status" value="1"/>
</dbReference>
<dbReference type="InterPro" id="IPR014776">
    <property type="entry name" value="4pyrrole_Mease_sub2"/>
</dbReference>
<dbReference type="eggNOG" id="COG2243">
    <property type="taxonomic scope" value="Bacteria"/>
</dbReference>
<evidence type="ECO:0000256" key="2">
    <source>
        <dbReference type="ARBA" id="ARBA00005879"/>
    </source>
</evidence>
<dbReference type="SUPFAM" id="SSF159672">
    <property type="entry name" value="CbiG N-terminal domain-like"/>
    <property type="match status" value="1"/>
</dbReference>
<dbReference type="Proteomes" id="UP000005459">
    <property type="component" value="Unassembled WGS sequence"/>
</dbReference>
<sequence>MTDPSQQPGTPSPMGQLIGASLGPGDPGLITRAAWSALVSTDCWAWPSDRAGSSYALAIAERAGLSAPAQGMALHFPMTRDAADLARAWSIAAAQVAERLASGSDVVFLVEGDASTYSTFGHLARAVRAHDPRIQVRVIPGVSSFNAAAATAGQALADGEEPLAVFSAPEAMRDLDGLLGRFDALVLLKVRPVLDALIDALADRGLLGAACFIERVGTPDERLVRDLATLRGQPIHYLSLVLIRQDRGRGLGQSPVSEPAAAPRKPMPRTGTTLVAFTRAGVELAQRLAQEVPDLIEILVPPRLRPPPERPLGMRCVAGEDPVSAWIPSLFQQRRALVFIGSAGAALRLCAPLVRDKRSDPAVLAIDEAGRFVIPLFGGHLAGANALASALAAALGATPVLTTASDVQGTIAVDILGRELGWQVDADPDTLKRAAACVVNGEPVVVIGADRDGTWWPADRPLPANLRCVERPEQAGNACAYLWISRDGADAGQRARLGDCVVVYRPTASARG</sequence>
<dbReference type="InterPro" id="IPR021744">
    <property type="entry name" value="CbiG_N"/>
</dbReference>
<dbReference type="EMBL" id="AFWV01000005">
    <property type="protein sequence ID" value="EGV18993.1"/>
    <property type="molecule type" value="Genomic_DNA"/>
</dbReference>
<keyword evidence="4 11" id="KW-0489">Methyltransferase</keyword>
<evidence type="ECO:0000256" key="6">
    <source>
        <dbReference type="ARBA" id="ARBA00022691"/>
    </source>
</evidence>
<accession>F9UA45</accession>
<keyword evidence="3" id="KW-0169">Cobalamin biosynthesis</keyword>
<dbReference type="GO" id="GO:0009236">
    <property type="term" value="P:cobalamin biosynthetic process"/>
    <property type="evidence" value="ECO:0007669"/>
    <property type="project" value="UniProtKB-UniPathway"/>
</dbReference>
<feature type="domain" description="Cobalamin biosynthesis central region" evidence="10">
    <location>
        <begin position="411"/>
        <end position="506"/>
    </location>
</feature>
<dbReference type="InterPro" id="IPR006364">
    <property type="entry name" value="CobI/CbiL/CobIJ_dom"/>
</dbReference>
<evidence type="ECO:0000256" key="5">
    <source>
        <dbReference type="ARBA" id="ARBA00022679"/>
    </source>
</evidence>
<feature type="region of interest" description="Disordered" evidence="7">
    <location>
        <begin position="1"/>
        <end position="21"/>
    </location>
</feature>
<dbReference type="InterPro" id="IPR021745">
    <property type="entry name" value="CbiG_mid"/>
</dbReference>
<reference evidence="11 12" key="1">
    <citation type="submission" date="2011-06" db="EMBL/GenBank/DDBJ databases">
        <title>The draft genome of Thiocapsa marina 5811.</title>
        <authorList>
            <consortium name="US DOE Joint Genome Institute (JGI-PGF)"/>
            <person name="Lucas S."/>
            <person name="Han J."/>
            <person name="Cheng J.-F."/>
            <person name="Goodwin L."/>
            <person name="Pitluck S."/>
            <person name="Peters L."/>
            <person name="Land M.L."/>
            <person name="Hauser L."/>
            <person name="Vogl K."/>
            <person name="Liu Z."/>
            <person name="Imhoff J."/>
            <person name="Thiel V."/>
            <person name="Frigaard N.-U."/>
            <person name="Bryant D."/>
            <person name="Woyke T.J."/>
        </authorList>
    </citation>
    <scope>NUCLEOTIDE SEQUENCE [LARGE SCALE GENOMIC DNA]</scope>
    <source>
        <strain evidence="11 12">5811</strain>
    </source>
</reference>
<dbReference type="InterPro" id="IPR038029">
    <property type="entry name" value="GbiG_N_sf"/>
</dbReference>
<dbReference type="RefSeq" id="WP_007192673.1">
    <property type="nucleotide sequence ID" value="NZ_AFWV01000005.1"/>
</dbReference>
<dbReference type="InterPro" id="IPR012382">
    <property type="entry name" value="CobI/CbiL"/>
</dbReference>
<evidence type="ECO:0000313" key="11">
    <source>
        <dbReference type="EMBL" id="EGV18993.1"/>
    </source>
</evidence>
<dbReference type="AlphaFoldDB" id="F9UA45"/>
<dbReference type="Gene3D" id="3.40.1010.10">
    <property type="entry name" value="Cobalt-precorrin-4 Transmethylase, Domain 1"/>
    <property type="match status" value="1"/>
</dbReference>
<keyword evidence="6" id="KW-0949">S-adenosyl-L-methionine</keyword>
<evidence type="ECO:0000256" key="3">
    <source>
        <dbReference type="ARBA" id="ARBA00022573"/>
    </source>
</evidence>
<organism evidence="11 12">
    <name type="scientific">Thiocapsa marina 5811</name>
    <dbReference type="NCBI Taxonomy" id="768671"/>
    <lineage>
        <taxon>Bacteria</taxon>
        <taxon>Pseudomonadati</taxon>
        <taxon>Pseudomonadota</taxon>
        <taxon>Gammaproteobacteria</taxon>
        <taxon>Chromatiales</taxon>
        <taxon>Chromatiaceae</taxon>
        <taxon>Thiocapsa</taxon>
    </lineage>
</organism>
<keyword evidence="12" id="KW-1185">Reference proteome</keyword>